<comment type="similarity">
    <text evidence="3">Belongs to the universal ribosomal protein uL2 family.</text>
</comment>
<evidence type="ECO:0000256" key="10">
    <source>
        <dbReference type="ARBA" id="ARBA00022840"/>
    </source>
</evidence>
<evidence type="ECO:0000256" key="2">
    <source>
        <dbReference type="ARBA" id="ARBA00004801"/>
    </source>
</evidence>
<feature type="region of interest" description="Disordered" evidence="13">
    <location>
        <begin position="322"/>
        <end position="357"/>
    </location>
</feature>
<dbReference type="Gene3D" id="3.40.1190.20">
    <property type="match status" value="1"/>
</dbReference>
<dbReference type="Gene3D" id="2.30.30.30">
    <property type="match status" value="1"/>
</dbReference>
<keyword evidence="11" id="KW-0689">Ribosomal protein</keyword>
<name>A0ABR2Y6D7_9PEZI</name>
<evidence type="ECO:0000256" key="7">
    <source>
        <dbReference type="ARBA" id="ARBA00022726"/>
    </source>
</evidence>
<evidence type="ECO:0000313" key="17">
    <source>
        <dbReference type="Proteomes" id="UP001465668"/>
    </source>
</evidence>
<feature type="region of interest" description="Disordered" evidence="13">
    <location>
        <begin position="246"/>
        <end position="290"/>
    </location>
</feature>
<evidence type="ECO:0000256" key="12">
    <source>
        <dbReference type="ARBA" id="ARBA00023274"/>
    </source>
</evidence>
<protein>
    <recommendedName>
        <fullName evidence="5">adenosine kinase</fullName>
        <ecNumber evidence="5">2.7.1.20</ecNumber>
    </recommendedName>
</protein>
<evidence type="ECO:0000256" key="13">
    <source>
        <dbReference type="SAM" id="MobiDB-lite"/>
    </source>
</evidence>
<dbReference type="InterPro" id="IPR029056">
    <property type="entry name" value="Ribokinase-like"/>
</dbReference>
<keyword evidence="17" id="KW-1185">Reference proteome</keyword>
<dbReference type="Gene3D" id="4.10.950.10">
    <property type="entry name" value="Ribosomal protein L2, domain 3"/>
    <property type="match status" value="1"/>
</dbReference>
<dbReference type="SMART" id="SM01383">
    <property type="entry name" value="Ribosomal_L2"/>
    <property type="match status" value="1"/>
</dbReference>
<dbReference type="InterPro" id="IPR022669">
    <property type="entry name" value="Ribosomal_uL2_C"/>
</dbReference>
<dbReference type="SUPFAM" id="SSF53613">
    <property type="entry name" value="Ribokinase-like"/>
    <property type="match status" value="1"/>
</dbReference>
<feature type="compositionally biased region" description="Polar residues" evidence="13">
    <location>
        <begin position="255"/>
        <end position="266"/>
    </location>
</feature>
<keyword evidence="12" id="KW-0687">Ribonucleoprotein</keyword>
<keyword evidence="6" id="KW-0808">Transferase</keyword>
<evidence type="ECO:0000256" key="11">
    <source>
        <dbReference type="ARBA" id="ARBA00022980"/>
    </source>
</evidence>
<feature type="domain" description="Large ribosomal subunit protein uL2 C-terminal" evidence="14">
    <location>
        <begin position="96"/>
        <end position="231"/>
    </location>
</feature>
<reference evidence="16 17" key="1">
    <citation type="submission" date="2024-02" db="EMBL/GenBank/DDBJ databases">
        <title>First draft genome assembly of two strains of Seiridium cardinale.</title>
        <authorList>
            <person name="Emiliani G."/>
            <person name="Scali E."/>
        </authorList>
    </citation>
    <scope>NUCLEOTIDE SEQUENCE [LARGE SCALE GENOMIC DNA]</scope>
    <source>
        <strain evidence="16 17">BM-138-000479</strain>
    </source>
</reference>
<dbReference type="InterPro" id="IPR011611">
    <property type="entry name" value="PfkB_dom"/>
</dbReference>
<dbReference type="SUPFAM" id="SSF50249">
    <property type="entry name" value="Nucleic acid-binding proteins"/>
    <property type="match status" value="1"/>
</dbReference>
<dbReference type="GO" id="GO:0016301">
    <property type="term" value="F:kinase activity"/>
    <property type="evidence" value="ECO:0007669"/>
    <property type="project" value="UniProtKB-KW"/>
</dbReference>
<dbReference type="Pfam" id="PF03947">
    <property type="entry name" value="Ribosomal_L2_C"/>
    <property type="match status" value="1"/>
</dbReference>
<dbReference type="InterPro" id="IPR008991">
    <property type="entry name" value="Translation_prot_SH3-like_sf"/>
</dbReference>
<keyword evidence="7" id="KW-0660">Purine salvage</keyword>
<organism evidence="16 17">
    <name type="scientific">Seiridium cardinale</name>
    <dbReference type="NCBI Taxonomy" id="138064"/>
    <lineage>
        <taxon>Eukaryota</taxon>
        <taxon>Fungi</taxon>
        <taxon>Dikarya</taxon>
        <taxon>Ascomycota</taxon>
        <taxon>Pezizomycotina</taxon>
        <taxon>Sordariomycetes</taxon>
        <taxon>Xylariomycetidae</taxon>
        <taxon>Amphisphaeriales</taxon>
        <taxon>Sporocadaceae</taxon>
        <taxon>Seiridium</taxon>
    </lineage>
</organism>
<evidence type="ECO:0000256" key="8">
    <source>
        <dbReference type="ARBA" id="ARBA00022741"/>
    </source>
</evidence>
<evidence type="ECO:0000256" key="6">
    <source>
        <dbReference type="ARBA" id="ARBA00022679"/>
    </source>
</evidence>
<dbReference type="InterPro" id="IPR012340">
    <property type="entry name" value="NA-bd_OB-fold"/>
</dbReference>
<dbReference type="InterPro" id="IPR022666">
    <property type="entry name" value="Ribosomal_uL2_RNA-bd_dom"/>
</dbReference>
<dbReference type="InterPro" id="IPR001805">
    <property type="entry name" value="Adenokinase"/>
</dbReference>
<dbReference type="Pfam" id="PF00294">
    <property type="entry name" value="PfkB"/>
    <property type="match status" value="1"/>
</dbReference>
<evidence type="ECO:0000256" key="9">
    <source>
        <dbReference type="ARBA" id="ARBA00022777"/>
    </source>
</evidence>
<dbReference type="SUPFAM" id="SSF50104">
    <property type="entry name" value="Translation proteins SH3-like domain"/>
    <property type="match status" value="1"/>
</dbReference>
<dbReference type="PANTHER" id="PTHR45769">
    <property type="entry name" value="ADENOSINE KINASE"/>
    <property type="match status" value="1"/>
</dbReference>
<comment type="caution">
    <text evidence="16">The sequence shown here is derived from an EMBL/GenBank/DDBJ whole genome shotgun (WGS) entry which is preliminary data.</text>
</comment>
<dbReference type="PANTHER" id="PTHR45769:SF3">
    <property type="entry name" value="ADENOSINE KINASE"/>
    <property type="match status" value="1"/>
</dbReference>
<accession>A0ABR2Y6D7</accession>
<keyword evidence="10" id="KW-0067">ATP-binding</keyword>
<dbReference type="PROSITE" id="PS00467">
    <property type="entry name" value="RIBOSOMAL_L2"/>
    <property type="match status" value="1"/>
</dbReference>
<dbReference type="PROSITE" id="PS00584">
    <property type="entry name" value="PFKB_KINASES_2"/>
    <property type="match status" value="1"/>
</dbReference>
<dbReference type="InterPro" id="IPR014726">
    <property type="entry name" value="Ribosomal_uL2_dom3"/>
</dbReference>
<dbReference type="Gene3D" id="3.30.1110.10">
    <property type="match status" value="1"/>
</dbReference>
<comment type="pathway">
    <text evidence="2">Purine metabolism; AMP biosynthesis via salvage pathway; AMP from adenosine: step 1/1.</text>
</comment>
<sequence length="684" mass="74287">MGRVIRNQRKGQGGIFTSNTHLRKAPAKFRSLDFAERHGYVRGIVKDIVHDPGRGAPLAKVMFRSPYKFKQQTETFIANEGMYTGQFIYAGKKAALTVGNVLPLGSMPEGTVVSNVEEKVGDRGALGRTSGNYITIVGHNPDEGKTRVKLPSGAKKVISSSARGMVGIVAGGGRTDKPLLKASRAKHKFAVKRNSWPKTRGVAMNPVDHPHGGGNHQHIGKASTISRYAAQGQKAGLIAARRTGLLRGTQKTKDNTGGTTSFSSLELEQDTHSSHGRRGEDNIHGNCHNAPQERLFEDGLVYPLHEEVPAVEVVCHVRAPHSLEDREDREDPESEPHHPPLSENLTPPSPRLASDDHNHLPRIHIQAVGDKALLAKYDLKDNDAILAEEKHTPLFEDLLNNYDAKLIAGGAAQNTARGAQYILPENSVVYLGGVGDDKYAATLRDAVKQVGLRVEYRIDPKVPTGRCGVVITGHNRSLCTDLGAANHYDLEHLKREDIWKLVKGAEFYYVGGYHFTVCPPAILTLGEEAAANNKVFIVNVSAPFIAEFFKDPLDQSSKYWDYVICNETEAAAYAKSHNLSVAETDIAAIAKHLANLPKENSKRPRVAVITHGTEPTIVAQQGVDEVKSYPVHAIGEEQINDTNGAGDAFAGGFVAGLVQGKSLEESVDIGQWLARLSIQELGPS</sequence>
<keyword evidence="8" id="KW-0547">Nucleotide-binding</keyword>
<evidence type="ECO:0000313" key="16">
    <source>
        <dbReference type="EMBL" id="KAK9781853.1"/>
    </source>
</evidence>
<feature type="compositionally biased region" description="Basic and acidic residues" evidence="13">
    <location>
        <begin position="269"/>
        <end position="283"/>
    </location>
</feature>
<comment type="cofactor">
    <cofactor evidence="1">
        <name>Mg(2+)</name>
        <dbReference type="ChEBI" id="CHEBI:18420"/>
    </cofactor>
</comment>
<dbReference type="Pfam" id="PF00181">
    <property type="entry name" value="Ribosomal_L2_N"/>
    <property type="match status" value="1"/>
</dbReference>
<dbReference type="InterPro" id="IPR022671">
    <property type="entry name" value="Ribosomal_uL2_CS"/>
</dbReference>
<evidence type="ECO:0000256" key="3">
    <source>
        <dbReference type="ARBA" id="ARBA00005636"/>
    </source>
</evidence>
<dbReference type="Proteomes" id="UP001465668">
    <property type="component" value="Unassembled WGS sequence"/>
</dbReference>
<comment type="similarity">
    <text evidence="4">Belongs to the carbohydrate kinase PfkB family.</text>
</comment>
<dbReference type="InterPro" id="IPR014722">
    <property type="entry name" value="Rib_uL2_dom2"/>
</dbReference>
<feature type="domain" description="Large ribosomal subunit protein uL2 RNA-binding" evidence="15">
    <location>
        <begin position="11"/>
        <end position="90"/>
    </location>
</feature>
<gene>
    <name evidence="16" type="ORF">SCAR479_01724</name>
</gene>
<dbReference type="InterPro" id="IPR002173">
    <property type="entry name" value="Carboh/pur_kinase_PfkB_CS"/>
</dbReference>
<evidence type="ECO:0000256" key="5">
    <source>
        <dbReference type="ARBA" id="ARBA00012119"/>
    </source>
</evidence>
<dbReference type="PRINTS" id="PR00989">
    <property type="entry name" value="ADENOKINASE"/>
</dbReference>
<dbReference type="CDD" id="cd01168">
    <property type="entry name" value="adenosine_kinase"/>
    <property type="match status" value="1"/>
</dbReference>
<dbReference type="EC" id="2.7.1.20" evidence="5"/>
<dbReference type="SMART" id="SM01382">
    <property type="entry name" value="Ribosomal_L2_C"/>
    <property type="match status" value="1"/>
</dbReference>
<proteinExistence type="inferred from homology"/>
<dbReference type="Gene3D" id="2.40.50.140">
    <property type="entry name" value="Nucleic acid-binding proteins"/>
    <property type="match status" value="1"/>
</dbReference>
<evidence type="ECO:0000256" key="1">
    <source>
        <dbReference type="ARBA" id="ARBA00001946"/>
    </source>
</evidence>
<dbReference type="EMBL" id="JARVKM010000003">
    <property type="protein sequence ID" value="KAK9781853.1"/>
    <property type="molecule type" value="Genomic_DNA"/>
</dbReference>
<evidence type="ECO:0000256" key="4">
    <source>
        <dbReference type="ARBA" id="ARBA00010688"/>
    </source>
</evidence>
<keyword evidence="9 16" id="KW-0418">Kinase</keyword>
<evidence type="ECO:0000259" key="15">
    <source>
        <dbReference type="SMART" id="SM01383"/>
    </source>
</evidence>
<evidence type="ECO:0000259" key="14">
    <source>
        <dbReference type="SMART" id="SM01382"/>
    </source>
</evidence>